<keyword evidence="3" id="KW-1185">Reference proteome</keyword>
<dbReference type="GO" id="GO:0016491">
    <property type="term" value="F:oxidoreductase activity"/>
    <property type="evidence" value="ECO:0007669"/>
    <property type="project" value="InterPro"/>
</dbReference>
<sequence>MSAETPPVIGLVCGSLRLGSINKTLEKALIKKFKRAGAKTTSINLATYDLPLYHGDITLPEGVKKLTRKLRSCDGIVIVSPEYNGGLPPVLKNAIDWTSTDDTTHFRERYWGIASCTPGPMSGIMCMRQINYILMRVGCHVSPIQVGVGNASKAFDAKGELIAEPSASLADKMIADMLAHV</sequence>
<dbReference type="RefSeq" id="WP_189584226.1">
    <property type="nucleotide sequence ID" value="NZ_BMYV01000002.1"/>
</dbReference>
<proteinExistence type="predicted"/>
<evidence type="ECO:0000259" key="1">
    <source>
        <dbReference type="Pfam" id="PF03358"/>
    </source>
</evidence>
<dbReference type="Gene3D" id="3.40.50.360">
    <property type="match status" value="1"/>
</dbReference>
<dbReference type="SUPFAM" id="SSF52218">
    <property type="entry name" value="Flavoproteins"/>
    <property type="match status" value="1"/>
</dbReference>
<organism evidence="2 3">
    <name type="scientific">Litorimonas cladophorae</name>
    <dbReference type="NCBI Taxonomy" id="1220491"/>
    <lineage>
        <taxon>Bacteria</taxon>
        <taxon>Pseudomonadati</taxon>
        <taxon>Pseudomonadota</taxon>
        <taxon>Alphaproteobacteria</taxon>
        <taxon>Maricaulales</taxon>
        <taxon>Robiginitomaculaceae</taxon>
    </lineage>
</organism>
<dbReference type="PANTHER" id="PTHR30543">
    <property type="entry name" value="CHROMATE REDUCTASE"/>
    <property type="match status" value="1"/>
</dbReference>
<protein>
    <submittedName>
        <fullName evidence="2">Oxidoreductase</fullName>
    </submittedName>
</protein>
<accession>A0A918NH77</accession>
<dbReference type="PANTHER" id="PTHR30543:SF21">
    <property type="entry name" value="NAD(P)H-DEPENDENT FMN REDUCTASE LOT6"/>
    <property type="match status" value="1"/>
</dbReference>
<feature type="domain" description="NADPH-dependent FMN reductase-like" evidence="1">
    <location>
        <begin position="9"/>
        <end position="151"/>
    </location>
</feature>
<dbReference type="Proteomes" id="UP000600865">
    <property type="component" value="Unassembled WGS sequence"/>
</dbReference>
<dbReference type="AlphaFoldDB" id="A0A918NH77"/>
<dbReference type="GO" id="GO:0005829">
    <property type="term" value="C:cytosol"/>
    <property type="evidence" value="ECO:0007669"/>
    <property type="project" value="TreeGrafter"/>
</dbReference>
<dbReference type="InterPro" id="IPR005025">
    <property type="entry name" value="FMN_Rdtase-like_dom"/>
</dbReference>
<evidence type="ECO:0000313" key="3">
    <source>
        <dbReference type="Proteomes" id="UP000600865"/>
    </source>
</evidence>
<dbReference type="InterPro" id="IPR029039">
    <property type="entry name" value="Flavoprotein-like_sf"/>
</dbReference>
<name>A0A918NH77_9PROT</name>
<dbReference type="EMBL" id="BMYV01000002">
    <property type="protein sequence ID" value="GGX67502.1"/>
    <property type="molecule type" value="Genomic_DNA"/>
</dbReference>
<evidence type="ECO:0000313" key="2">
    <source>
        <dbReference type="EMBL" id="GGX67502.1"/>
    </source>
</evidence>
<dbReference type="Pfam" id="PF03358">
    <property type="entry name" value="FMN_red"/>
    <property type="match status" value="1"/>
</dbReference>
<reference evidence="2 3" key="1">
    <citation type="journal article" date="2014" name="Int. J. Syst. Evol. Microbiol.">
        <title>Complete genome sequence of Corynebacterium casei LMG S-19264T (=DSM 44701T), isolated from a smear-ripened cheese.</title>
        <authorList>
            <consortium name="US DOE Joint Genome Institute (JGI-PGF)"/>
            <person name="Walter F."/>
            <person name="Albersmeier A."/>
            <person name="Kalinowski J."/>
            <person name="Ruckert C."/>
        </authorList>
    </citation>
    <scope>NUCLEOTIDE SEQUENCE [LARGE SCALE GENOMIC DNA]</scope>
    <source>
        <strain evidence="2 3">KCTC 23968</strain>
    </source>
</reference>
<gene>
    <name evidence="2" type="ORF">GCM10011309_16540</name>
</gene>
<dbReference type="GO" id="GO:0010181">
    <property type="term" value="F:FMN binding"/>
    <property type="evidence" value="ECO:0007669"/>
    <property type="project" value="TreeGrafter"/>
</dbReference>
<comment type="caution">
    <text evidence="2">The sequence shown here is derived from an EMBL/GenBank/DDBJ whole genome shotgun (WGS) entry which is preliminary data.</text>
</comment>
<dbReference type="InterPro" id="IPR050712">
    <property type="entry name" value="NAD(P)H-dep_reductase"/>
</dbReference>